<keyword evidence="3" id="KW-1185">Reference proteome</keyword>
<dbReference type="PANTHER" id="PTHR46438:SF7">
    <property type="entry name" value="ALPHA_BETA-HYDROLASES SUPERFAMILY PROTEIN"/>
    <property type="match status" value="1"/>
</dbReference>
<dbReference type="InterPro" id="IPR000073">
    <property type="entry name" value="AB_hydrolase_1"/>
</dbReference>
<dbReference type="PRINTS" id="PR00412">
    <property type="entry name" value="EPOXHYDRLASE"/>
</dbReference>
<evidence type="ECO:0000259" key="1">
    <source>
        <dbReference type="Pfam" id="PF12697"/>
    </source>
</evidence>
<accession>A0A9P1P079</accession>
<keyword evidence="2" id="KW-0378">Hydrolase</keyword>
<protein>
    <submittedName>
        <fullName evidence="2">Hydrolase, alpha/beta fold family domain protein</fullName>
    </submittedName>
</protein>
<feature type="domain" description="AB hydrolase-1" evidence="1">
    <location>
        <begin position="51"/>
        <end position="301"/>
    </location>
</feature>
<sequence>MLYDGSTEFTKVHNMTATQPSVTVRSCLEPLDWTWKSHQIRYTVQGTGQPLILVHGFGASIGHWRQNIPVLAAGGYRVFALDLLGFGASGKPAVDYSLDLWEELLRDFWSEQVGEPAVFVGNSIGALLSLMMAVNYPDICRGAVLLNCAGGLNHRPEELNFPLRVVMGTFTKLVASPAIGPFVFNQVRQKHRIRNTLRQVYGNRDAITDELVDLLYQPSNDVGAQQVFASILTAPAGPRPSELLPKLQRPLLVIWGENDPWTPIKGADIYRDLATTGASVEFVSIPETGHCPHDERPTVVNPLILNWLDNLGGSL</sequence>
<name>A0A9P1P079_9CYAN</name>
<dbReference type="Proteomes" id="UP000032946">
    <property type="component" value="Chromosome"/>
</dbReference>
<gene>
    <name evidence="2" type="ORF">ARTHRO_41025</name>
</gene>
<dbReference type="Pfam" id="PF12697">
    <property type="entry name" value="Abhydrolase_6"/>
    <property type="match status" value="1"/>
</dbReference>
<dbReference type="InterPro" id="IPR000639">
    <property type="entry name" value="Epox_hydrolase-like"/>
</dbReference>
<dbReference type="InterPro" id="IPR029058">
    <property type="entry name" value="AB_hydrolase_fold"/>
</dbReference>
<dbReference type="GO" id="GO:0047746">
    <property type="term" value="F:chlorophyllase activity"/>
    <property type="evidence" value="ECO:0007669"/>
    <property type="project" value="TreeGrafter"/>
</dbReference>
<dbReference type="Gene3D" id="3.40.50.1820">
    <property type="entry name" value="alpha/beta hydrolase"/>
    <property type="match status" value="1"/>
</dbReference>
<dbReference type="EMBL" id="FO818640">
    <property type="protein sequence ID" value="CDM96616.1"/>
    <property type="molecule type" value="Genomic_DNA"/>
</dbReference>
<dbReference type="PANTHER" id="PTHR46438">
    <property type="entry name" value="ALPHA/BETA-HYDROLASES SUPERFAMILY PROTEIN"/>
    <property type="match status" value="1"/>
</dbReference>
<proteinExistence type="predicted"/>
<dbReference type="AlphaFoldDB" id="A0A9P1P079"/>
<dbReference type="PRINTS" id="PR00111">
    <property type="entry name" value="ABHYDROLASE"/>
</dbReference>
<evidence type="ECO:0000313" key="3">
    <source>
        <dbReference type="Proteomes" id="UP000032946"/>
    </source>
</evidence>
<dbReference type="SUPFAM" id="SSF53474">
    <property type="entry name" value="alpha/beta-Hydrolases"/>
    <property type="match status" value="1"/>
</dbReference>
<organism evidence="2 3">
    <name type="scientific">Limnospira indica PCC 8005</name>
    <dbReference type="NCBI Taxonomy" id="376219"/>
    <lineage>
        <taxon>Bacteria</taxon>
        <taxon>Bacillati</taxon>
        <taxon>Cyanobacteriota</taxon>
        <taxon>Cyanophyceae</taxon>
        <taxon>Oscillatoriophycideae</taxon>
        <taxon>Oscillatoriales</taxon>
        <taxon>Sirenicapillariaceae</taxon>
        <taxon>Limnospira</taxon>
    </lineage>
</organism>
<dbReference type="GO" id="GO:0015994">
    <property type="term" value="P:chlorophyll metabolic process"/>
    <property type="evidence" value="ECO:0007669"/>
    <property type="project" value="TreeGrafter"/>
</dbReference>
<evidence type="ECO:0000313" key="2">
    <source>
        <dbReference type="EMBL" id="CDM96616.1"/>
    </source>
</evidence>
<reference evidence="2 3" key="1">
    <citation type="submission" date="2014-02" db="EMBL/GenBank/DDBJ databases">
        <authorList>
            <person name="Genoscope - CEA"/>
        </authorList>
    </citation>
    <scope>NUCLEOTIDE SEQUENCE [LARGE SCALE GENOMIC DNA]</scope>
    <source>
        <strain evidence="2 3">PCC 8005</strain>
    </source>
</reference>